<feature type="transmembrane region" description="Helical" evidence="9">
    <location>
        <begin position="211"/>
        <end position="231"/>
    </location>
</feature>
<keyword evidence="8 9" id="KW-0472">Membrane</keyword>
<dbReference type="AlphaFoldDB" id="A0A6L3VHT7"/>
<dbReference type="InterPro" id="IPR038770">
    <property type="entry name" value="Na+/solute_symporter_sf"/>
</dbReference>
<dbReference type="Pfam" id="PF00999">
    <property type="entry name" value="Na_H_Exchanger"/>
    <property type="match status" value="1"/>
</dbReference>
<comment type="subcellular location">
    <subcellularLocation>
        <location evidence="1">Cell membrane</location>
        <topology evidence="1">Multi-pass membrane protein</topology>
    </subcellularLocation>
</comment>
<gene>
    <name evidence="11" type="ORF">F9B16_36475</name>
</gene>
<evidence type="ECO:0000313" key="11">
    <source>
        <dbReference type="EMBL" id="KAB2369643.1"/>
    </source>
</evidence>
<organism evidence="11 12">
    <name type="scientific">Actinomadura montaniterrae</name>
    <dbReference type="NCBI Taxonomy" id="1803903"/>
    <lineage>
        <taxon>Bacteria</taxon>
        <taxon>Bacillati</taxon>
        <taxon>Actinomycetota</taxon>
        <taxon>Actinomycetes</taxon>
        <taxon>Streptosporangiales</taxon>
        <taxon>Thermomonosporaceae</taxon>
        <taxon>Actinomadura</taxon>
    </lineage>
</organism>
<protein>
    <submittedName>
        <fullName evidence="11">Potassium/proton antiporter</fullName>
    </submittedName>
</protein>
<keyword evidence="12" id="KW-1185">Reference proteome</keyword>
<evidence type="ECO:0000256" key="5">
    <source>
        <dbReference type="ARBA" id="ARBA00022692"/>
    </source>
</evidence>
<feature type="transmembrane region" description="Helical" evidence="9">
    <location>
        <begin position="88"/>
        <end position="112"/>
    </location>
</feature>
<keyword evidence="4" id="KW-1003">Cell membrane</keyword>
<dbReference type="OrthoDB" id="9810759at2"/>
<feature type="transmembrane region" description="Helical" evidence="9">
    <location>
        <begin position="185"/>
        <end position="204"/>
    </location>
</feature>
<comment type="caution">
    <text evidence="11">The sequence shown here is derived from an EMBL/GenBank/DDBJ whole genome shotgun (WGS) entry which is preliminary data.</text>
</comment>
<feature type="transmembrane region" description="Helical" evidence="9">
    <location>
        <begin position="237"/>
        <end position="257"/>
    </location>
</feature>
<evidence type="ECO:0000256" key="8">
    <source>
        <dbReference type="ARBA" id="ARBA00023136"/>
    </source>
</evidence>
<dbReference type="Pfam" id="PF02080">
    <property type="entry name" value="TrkA_C"/>
    <property type="match status" value="1"/>
</dbReference>
<proteinExistence type="predicted"/>
<dbReference type="GO" id="GO:0005886">
    <property type="term" value="C:plasma membrane"/>
    <property type="evidence" value="ECO:0007669"/>
    <property type="project" value="UniProtKB-SubCell"/>
</dbReference>
<name>A0A6L3VHT7_9ACTN</name>
<dbReference type="PANTHER" id="PTHR32507:SF7">
    <property type="entry name" value="K(+)_H(+) ANTIPORTER NHAP2"/>
    <property type="match status" value="1"/>
</dbReference>
<keyword evidence="7" id="KW-0406">Ion transport</keyword>
<dbReference type="PANTHER" id="PTHR32507">
    <property type="entry name" value="NA(+)/H(+) ANTIPORTER 1"/>
    <property type="match status" value="1"/>
</dbReference>
<accession>A0A6L3VHT7</accession>
<feature type="transmembrane region" description="Helical" evidence="9">
    <location>
        <begin position="362"/>
        <end position="382"/>
    </location>
</feature>
<feature type="transmembrane region" description="Helical" evidence="9">
    <location>
        <begin position="295"/>
        <end position="317"/>
    </location>
</feature>
<evidence type="ECO:0000313" key="12">
    <source>
        <dbReference type="Proteomes" id="UP000483004"/>
    </source>
</evidence>
<dbReference type="GO" id="GO:0015297">
    <property type="term" value="F:antiporter activity"/>
    <property type="evidence" value="ECO:0007669"/>
    <property type="project" value="UniProtKB-KW"/>
</dbReference>
<reference evidence="11 12" key="1">
    <citation type="submission" date="2019-09" db="EMBL/GenBank/DDBJ databases">
        <title>Actinomadura physcomitrii sp. nov., a novel actinomycete isolated from moss [Physcomitrium sphaericum (Ludw) Fuernr].</title>
        <authorList>
            <person name="Liu C."/>
            <person name="Zhuang X."/>
        </authorList>
    </citation>
    <scope>NUCLEOTIDE SEQUENCE [LARGE SCALE GENOMIC DNA]</scope>
    <source>
        <strain evidence="11 12">CYP1-1B</strain>
    </source>
</reference>
<evidence type="ECO:0000256" key="2">
    <source>
        <dbReference type="ARBA" id="ARBA00022448"/>
    </source>
</evidence>
<feature type="transmembrane region" description="Helical" evidence="9">
    <location>
        <begin position="329"/>
        <end position="350"/>
    </location>
</feature>
<dbReference type="NCBIfam" id="NF003715">
    <property type="entry name" value="PRK05326.1-2"/>
    <property type="match status" value="1"/>
</dbReference>
<dbReference type="GO" id="GO:1902600">
    <property type="term" value="P:proton transmembrane transport"/>
    <property type="evidence" value="ECO:0007669"/>
    <property type="project" value="InterPro"/>
</dbReference>
<evidence type="ECO:0000256" key="3">
    <source>
        <dbReference type="ARBA" id="ARBA00022449"/>
    </source>
</evidence>
<dbReference type="InterPro" id="IPR006153">
    <property type="entry name" value="Cation/H_exchanger_TM"/>
</dbReference>
<sequence>MHLDIWLLLGAVLVLSAIVAVRLSHQAGLPTLLAYMGLGLLIGESGPLHIDFDNAELAETLGLGALVLILAEGGLTTSWRHVRPSVPAALSVSTIGTLISIAIVALAARWLIGMDWRPAFLLAAVLAPTDAAAVFSVLRRLPLPSRLTGLLEAESGFNDAPVVIIVATLSVKHGGVPNLAELAGVMVYELVAGGVLGFAIGWLGAQALRRVALPASGLYPIAVMSLSIGSYGAATLLHASGFLAVYVSALVLGNARLPHRPATRGFAEGIGWLAQIGLFVMLGLLASPGALPGQIVPALVIGFVLLLVARPASVVLSSIGFKLSWGEKVFASWAGLRGAVPIVLATIPMVKDVPDADRLFSIVFNIVVVFTLLQGPTLPLVARWCRLKSDEQTRELDVEAAPLEELHADLLEVSIPPDSLLSGVEIFELRLPAGASITLVVRDGESFVPEPTTPLQSGDTLLVVTTDTVRETTERRLRAISRRGKLAGWFGETGT</sequence>
<keyword evidence="2" id="KW-0813">Transport</keyword>
<keyword evidence="3" id="KW-0050">Antiport</keyword>
<dbReference type="PROSITE" id="PS51202">
    <property type="entry name" value="RCK_C"/>
    <property type="match status" value="1"/>
</dbReference>
<keyword evidence="5 9" id="KW-0812">Transmembrane</keyword>
<dbReference type="Proteomes" id="UP000483004">
    <property type="component" value="Unassembled WGS sequence"/>
</dbReference>
<feature type="domain" description="RCK C-terminal" evidence="10">
    <location>
        <begin position="398"/>
        <end position="479"/>
    </location>
</feature>
<evidence type="ECO:0000256" key="9">
    <source>
        <dbReference type="SAM" id="Phobius"/>
    </source>
</evidence>
<evidence type="ECO:0000259" key="10">
    <source>
        <dbReference type="PROSITE" id="PS51202"/>
    </source>
</evidence>
<dbReference type="NCBIfam" id="NF003716">
    <property type="entry name" value="PRK05326.1-3"/>
    <property type="match status" value="1"/>
</dbReference>
<dbReference type="EMBL" id="WBMR01000161">
    <property type="protein sequence ID" value="KAB2369643.1"/>
    <property type="molecule type" value="Genomic_DNA"/>
</dbReference>
<dbReference type="InterPro" id="IPR036721">
    <property type="entry name" value="RCK_C_sf"/>
</dbReference>
<dbReference type="GO" id="GO:0006813">
    <property type="term" value="P:potassium ion transport"/>
    <property type="evidence" value="ECO:0007669"/>
    <property type="project" value="InterPro"/>
</dbReference>
<dbReference type="Gene3D" id="3.30.70.1450">
    <property type="entry name" value="Regulator of K+ conductance, C-terminal domain"/>
    <property type="match status" value="1"/>
</dbReference>
<evidence type="ECO:0000256" key="7">
    <source>
        <dbReference type="ARBA" id="ARBA00023065"/>
    </source>
</evidence>
<evidence type="ECO:0000256" key="4">
    <source>
        <dbReference type="ARBA" id="ARBA00022475"/>
    </source>
</evidence>
<dbReference type="RefSeq" id="WP_151544783.1">
    <property type="nucleotide sequence ID" value="NZ_WBMR01000161.1"/>
</dbReference>
<keyword evidence="6 9" id="KW-1133">Transmembrane helix</keyword>
<dbReference type="InterPro" id="IPR006037">
    <property type="entry name" value="RCK_C"/>
</dbReference>
<dbReference type="Gene3D" id="1.20.1530.20">
    <property type="match status" value="1"/>
</dbReference>
<evidence type="ECO:0000256" key="1">
    <source>
        <dbReference type="ARBA" id="ARBA00004651"/>
    </source>
</evidence>
<dbReference type="GO" id="GO:0008324">
    <property type="term" value="F:monoatomic cation transmembrane transporter activity"/>
    <property type="evidence" value="ECO:0007669"/>
    <property type="project" value="InterPro"/>
</dbReference>
<feature type="transmembrane region" description="Helical" evidence="9">
    <location>
        <begin position="269"/>
        <end position="289"/>
    </location>
</feature>
<evidence type="ECO:0000256" key="6">
    <source>
        <dbReference type="ARBA" id="ARBA00022989"/>
    </source>
</evidence>
<dbReference type="SUPFAM" id="SSF116726">
    <property type="entry name" value="TrkA C-terminal domain-like"/>
    <property type="match status" value="1"/>
</dbReference>